<proteinExistence type="predicted"/>
<evidence type="ECO:0000256" key="3">
    <source>
        <dbReference type="ARBA" id="ARBA00022692"/>
    </source>
</evidence>
<dbReference type="InterPro" id="IPR003439">
    <property type="entry name" value="ABC_transporter-like_ATP-bd"/>
</dbReference>
<comment type="subcellular location">
    <subcellularLocation>
        <location evidence="1">Cell membrane</location>
        <topology evidence="1">Multi-pass membrane protein</topology>
    </subcellularLocation>
</comment>
<evidence type="ECO:0000259" key="10">
    <source>
        <dbReference type="PROSITE" id="PS50929"/>
    </source>
</evidence>
<keyword evidence="6 8" id="KW-1133">Transmembrane helix</keyword>
<comment type="caution">
    <text evidence="11">The sequence shown here is derived from an EMBL/GenBank/DDBJ whole genome shotgun (WGS) entry which is preliminary data.</text>
</comment>
<dbReference type="InterPro" id="IPR039421">
    <property type="entry name" value="Type_1_exporter"/>
</dbReference>
<dbReference type="CDD" id="cd18544">
    <property type="entry name" value="ABC_6TM_TmrA_like"/>
    <property type="match status" value="1"/>
</dbReference>
<dbReference type="SUPFAM" id="SSF52540">
    <property type="entry name" value="P-loop containing nucleoside triphosphate hydrolases"/>
    <property type="match status" value="1"/>
</dbReference>
<dbReference type="Proteomes" id="UP000219327">
    <property type="component" value="Unassembled WGS sequence"/>
</dbReference>
<evidence type="ECO:0000259" key="9">
    <source>
        <dbReference type="PROSITE" id="PS50893"/>
    </source>
</evidence>
<reference evidence="11 12" key="1">
    <citation type="submission" date="2017-08" db="EMBL/GenBank/DDBJ databases">
        <title>Fine stratification of microbial communities through a metagenomic profile of the photic zone.</title>
        <authorList>
            <person name="Haro-Moreno J.M."/>
            <person name="Lopez-Perez M."/>
            <person name="De La Torre J."/>
            <person name="Picazo A."/>
            <person name="Camacho A."/>
            <person name="Rodriguez-Valera F."/>
        </authorList>
    </citation>
    <scope>NUCLEOTIDE SEQUENCE [LARGE SCALE GENOMIC DNA]</scope>
    <source>
        <strain evidence="11">MED-G24</strain>
    </source>
</reference>
<dbReference type="EMBL" id="NTKD01000033">
    <property type="protein sequence ID" value="PDH38884.1"/>
    <property type="molecule type" value="Genomic_DNA"/>
</dbReference>
<sequence>MNDAIDTSKAQKDYSAFDAQLTHSALNFKMFIRLLGWMKPYRVTLLVSVVFILISAAVSVLVPVLVGRVVIDRILLPTSMSEDAADYGMGALVTGVSDGSGLSMLMAAVVCYAALVLGSAICMYVHRLTLSQSTLQALRDLRIDLFRKLETKPASFYDHVSVGRVMTRLTNDISNLVELLTGFGQLAGEFVPFFLALFLMYSIDPELTMVMLVIIPIVSVVVYLYRRIVGDTYRNMRNSVSNMNQYMQESLVGMEVVQLSGREDLNDEHYGERNKQNRKWQFRAANIEVVYNAFNMNLASVAIAALIWVGGGQVMAEEITLGSMVLFIQLINMMISPVVAVSGQFNTLFRAMASGERIFQAIDWDESTKEPEHPIPLPEGVHGELEFRHVNFGYYDDEPVLKDVSFKVTAGEKLAVVGPTGSGKSTLIRLLARFYDFDDGMVFLDGVDVNRIASADLRACIGIVLQDFHIFSGTVIDNITLNNPTISRERAIEAARTVNAHRYIENLPEGYDTILSERGQNLSQGQRQLLAFARVLAFDPEILVLDEATANIDTGTELIIQEALRRIMQDRTSVVIAHRLQTIQDCDRVLVLHHGEVREYGTHQDLLDQKGIYYTLHELQFQDFRIAAELSGGDVVGRTEPEDR</sequence>
<feature type="transmembrane region" description="Helical" evidence="8">
    <location>
        <begin position="321"/>
        <end position="342"/>
    </location>
</feature>
<dbReference type="InterPro" id="IPR003593">
    <property type="entry name" value="AAA+_ATPase"/>
</dbReference>
<dbReference type="GO" id="GO:0015421">
    <property type="term" value="F:ABC-type oligopeptide transporter activity"/>
    <property type="evidence" value="ECO:0007669"/>
    <property type="project" value="TreeGrafter"/>
</dbReference>
<keyword evidence="4" id="KW-0547">Nucleotide-binding</keyword>
<dbReference type="InterPro" id="IPR036640">
    <property type="entry name" value="ABC1_TM_sf"/>
</dbReference>
<dbReference type="GO" id="GO:0016887">
    <property type="term" value="F:ATP hydrolysis activity"/>
    <property type="evidence" value="ECO:0007669"/>
    <property type="project" value="InterPro"/>
</dbReference>
<evidence type="ECO:0000256" key="6">
    <source>
        <dbReference type="ARBA" id="ARBA00022989"/>
    </source>
</evidence>
<evidence type="ECO:0000313" key="11">
    <source>
        <dbReference type="EMBL" id="PDH38884.1"/>
    </source>
</evidence>
<dbReference type="PANTHER" id="PTHR43394:SF1">
    <property type="entry name" value="ATP-BINDING CASSETTE SUB-FAMILY B MEMBER 10, MITOCHONDRIAL"/>
    <property type="match status" value="1"/>
</dbReference>
<dbReference type="SMART" id="SM00382">
    <property type="entry name" value="AAA"/>
    <property type="match status" value="1"/>
</dbReference>
<evidence type="ECO:0000256" key="2">
    <source>
        <dbReference type="ARBA" id="ARBA00022448"/>
    </source>
</evidence>
<dbReference type="PANTHER" id="PTHR43394">
    <property type="entry name" value="ATP-DEPENDENT PERMEASE MDL1, MITOCHONDRIAL"/>
    <property type="match status" value="1"/>
</dbReference>
<feature type="transmembrane region" description="Helical" evidence="8">
    <location>
        <begin position="207"/>
        <end position="225"/>
    </location>
</feature>
<evidence type="ECO:0000313" key="12">
    <source>
        <dbReference type="Proteomes" id="UP000219327"/>
    </source>
</evidence>
<dbReference type="SUPFAM" id="SSF90123">
    <property type="entry name" value="ABC transporter transmembrane region"/>
    <property type="match status" value="1"/>
</dbReference>
<keyword evidence="3 8" id="KW-0812">Transmembrane</keyword>
<dbReference type="AlphaFoldDB" id="A0A2A5WRR1"/>
<dbReference type="InterPro" id="IPR017871">
    <property type="entry name" value="ABC_transporter-like_CS"/>
</dbReference>
<evidence type="ECO:0000256" key="8">
    <source>
        <dbReference type="SAM" id="Phobius"/>
    </source>
</evidence>
<keyword evidence="5" id="KW-0067">ATP-binding</keyword>
<dbReference type="Pfam" id="PF00664">
    <property type="entry name" value="ABC_membrane"/>
    <property type="match status" value="1"/>
</dbReference>
<evidence type="ECO:0000256" key="5">
    <source>
        <dbReference type="ARBA" id="ARBA00022840"/>
    </source>
</evidence>
<dbReference type="InterPro" id="IPR027417">
    <property type="entry name" value="P-loop_NTPase"/>
</dbReference>
<name>A0A2A5WRR1_9GAMM</name>
<evidence type="ECO:0000256" key="4">
    <source>
        <dbReference type="ARBA" id="ARBA00022741"/>
    </source>
</evidence>
<accession>A0A2A5WRR1</accession>
<dbReference type="FunFam" id="3.40.50.300:FF:000287">
    <property type="entry name" value="Multidrug ABC transporter ATP-binding protein"/>
    <property type="match status" value="1"/>
</dbReference>
<keyword evidence="2" id="KW-0813">Transport</keyword>
<dbReference type="InterPro" id="IPR011527">
    <property type="entry name" value="ABC1_TM_dom"/>
</dbReference>
<dbReference type="GO" id="GO:0005886">
    <property type="term" value="C:plasma membrane"/>
    <property type="evidence" value="ECO:0007669"/>
    <property type="project" value="UniProtKB-SubCell"/>
</dbReference>
<feature type="transmembrane region" description="Helical" evidence="8">
    <location>
        <begin position="43"/>
        <end position="71"/>
    </location>
</feature>
<dbReference type="PROSITE" id="PS00211">
    <property type="entry name" value="ABC_TRANSPORTER_1"/>
    <property type="match status" value="1"/>
</dbReference>
<dbReference type="Pfam" id="PF00005">
    <property type="entry name" value="ABC_tran"/>
    <property type="match status" value="1"/>
</dbReference>
<dbReference type="PROSITE" id="PS50893">
    <property type="entry name" value="ABC_TRANSPORTER_2"/>
    <property type="match status" value="1"/>
</dbReference>
<evidence type="ECO:0000256" key="7">
    <source>
        <dbReference type="ARBA" id="ARBA00023136"/>
    </source>
</evidence>
<feature type="domain" description="ABC transporter" evidence="9">
    <location>
        <begin position="385"/>
        <end position="619"/>
    </location>
</feature>
<organism evidence="11 12">
    <name type="scientific">OM182 bacterium MED-G24</name>
    <dbReference type="NCBI Taxonomy" id="1986255"/>
    <lineage>
        <taxon>Bacteria</taxon>
        <taxon>Pseudomonadati</taxon>
        <taxon>Pseudomonadota</taxon>
        <taxon>Gammaproteobacteria</taxon>
        <taxon>OMG group</taxon>
        <taxon>OM182 clade</taxon>
    </lineage>
</organism>
<dbReference type="Gene3D" id="3.40.50.300">
    <property type="entry name" value="P-loop containing nucleotide triphosphate hydrolases"/>
    <property type="match status" value="1"/>
</dbReference>
<feature type="transmembrane region" description="Helical" evidence="8">
    <location>
        <begin position="289"/>
        <end position="309"/>
    </location>
</feature>
<gene>
    <name evidence="11" type="ORF">CNE99_06715</name>
</gene>
<keyword evidence="7 8" id="KW-0472">Membrane</keyword>
<feature type="transmembrane region" description="Helical" evidence="8">
    <location>
        <begin position="102"/>
        <end position="125"/>
    </location>
</feature>
<feature type="domain" description="ABC transmembrane type-1" evidence="10">
    <location>
        <begin position="46"/>
        <end position="350"/>
    </location>
</feature>
<dbReference type="Gene3D" id="1.20.1560.10">
    <property type="entry name" value="ABC transporter type 1, transmembrane domain"/>
    <property type="match status" value="1"/>
</dbReference>
<protein>
    <submittedName>
        <fullName evidence="11">ABC transporter</fullName>
    </submittedName>
</protein>
<dbReference type="GO" id="GO:0005524">
    <property type="term" value="F:ATP binding"/>
    <property type="evidence" value="ECO:0007669"/>
    <property type="project" value="UniProtKB-KW"/>
</dbReference>
<dbReference type="PROSITE" id="PS50929">
    <property type="entry name" value="ABC_TM1F"/>
    <property type="match status" value="1"/>
</dbReference>
<feature type="transmembrane region" description="Helical" evidence="8">
    <location>
        <begin position="176"/>
        <end position="201"/>
    </location>
</feature>
<dbReference type="CDD" id="cd03254">
    <property type="entry name" value="ABCC_Glucan_exporter_like"/>
    <property type="match status" value="1"/>
</dbReference>
<evidence type="ECO:0000256" key="1">
    <source>
        <dbReference type="ARBA" id="ARBA00004651"/>
    </source>
</evidence>